<evidence type="ECO:0000256" key="4">
    <source>
        <dbReference type="ARBA" id="ARBA00022840"/>
    </source>
</evidence>
<keyword evidence="5 8" id="KW-0648">Protein biosynthesis</keyword>
<dbReference type="EMBL" id="AQHW01000015">
    <property type="protein sequence ID" value="KKB54998.1"/>
    <property type="molecule type" value="Genomic_DNA"/>
</dbReference>
<dbReference type="Proteomes" id="UP000033035">
    <property type="component" value="Unassembled WGS sequence"/>
</dbReference>
<sequence>METVVSGIRPTGNLHLGNYFGAVKSFLQMQNEYNCFFFIADWHSLTTHPRPENIRNSAKTILAEYLACGIDPEKATIYIQSDVREVAELYLYLNMNAGIGELMRTTSFKDKARQMLHIDRVNTAEGDVEKEIFNEGNRHSVNAGLLTYPTLMAADIIIHKAVKVPVGKDQEQNMEMARRFARRFNSTYEVEFFPEPASFHLTEKAVKVPGLDGSGKMGKSEGNAIYLIDDEKAIKKKVMKAVTDAGPTEPNSVKPEPIANLFAMMDIVSTKDTYDYFNEKYNNCEIRYGDLKKQLAEDINNFCAPIRERILDIRSNEEYMEKVARMGAEKASASAAKTLAEVREIIGFRPY</sequence>
<evidence type="ECO:0000256" key="7">
    <source>
        <dbReference type="ARBA" id="ARBA00049929"/>
    </source>
</evidence>
<evidence type="ECO:0000313" key="11">
    <source>
        <dbReference type="Proteomes" id="UP000033035"/>
    </source>
</evidence>
<feature type="binding site" evidence="8">
    <location>
        <begin position="167"/>
        <end position="169"/>
    </location>
    <ligand>
        <name>ATP</name>
        <dbReference type="ChEBI" id="CHEBI:30616"/>
    </ligand>
</feature>
<evidence type="ECO:0000256" key="2">
    <source>
        <dbReference type="ARBA" id="ARBA00022598"/>
    </source>
</evidence>
<evidence type="ECO:0000256" key="1">
    <source>
        <dbReference type="ARBA" id="ARBA00005594"/>
    </source>
</evidence>
<comment type="caution">
    <text evidence="10">The sequence shown here is derived from an EMBL/GenBank/DDBJ whole genome shotgun (WGS) entry which is preliminary data.</text>
</comment>
<dbReference type="PATRIC" id="fig|1203610.3.peg.2516"/>
<dbReference type="InterPro" id="IPR002305">
    <property type="entry name" value="aa-tRNA-synth_Ic"/>
</dbReference>
<feature type="binding site" evidence="8">
    <location>
        <begin position="9"/>
        <end position="11"/>
    </location>
    <ligand>
        <name>ATP</name>
        <dbReference type="ChEBI" id="CHEBI:30616"/>
    </ligand>
</feature>
<feature type="binding site" evidence="8">
    <location>
        <position position="208"/>
    </location>
    <ligand>
        <name>ATP</name>
        <dbReference type="ChEBI" id="CHEBI:30616"/>
    </ligand>
</feature>
<dbReference type="STRING" id="1203610.HMPREF1536_02451"/>
<name>A0A0F5JB88_9BACT</name>
<keyword evidence="8" id="KW-0963">Cytoplasm</keyword>
<accession>A0A0F5JB88</accession>
<feature type="binding site" evidence="8">
    <location>
        <begin position="216"/>
        <end position="220"/>
    </location>
    <ligand>
        <name>ATP</name>
        <dbReference type="ChEBI" id="CHEBI:30616"/>
    </ligand>
</feature>
<dbReference type="InterPro" id="IPR001412">
    <property type="entry name" value="aa-tRNA-synth_I_CS"/>
</dbReference>
<keyword evidence="3 8" id="KW-0547">Nucleotide-binding</keyword>
<comment type="subcellular location">
    <subcellularLocation>
        <location evidence="8">Cytoplasm</location>
    </subcellularLocation>
</comment>
<dbReference type="HAMAP" id="MF_00140_B">
    <property type="entry name" value="Trp_tRNA_synth_B"/>
    <property type="match status" value="1"/>
</dbReference>
<dbReference type="GO" id="GO:0005524">
    <property type="term" value="F:ATP binding"/>
    <property type="evidence" value="ECO:0007669"/>
    <property type="project" value="UniProtKB-UniRule"/>
</dbReference>
<protein>
    <recommendedName>
        <fullName evidence="8">Tryptophan--tRNA ligase</fullName>
        <ecNumber evidence="8">6.1.1.2</ecNumber>
    </recommendedName>
    <alternativeName>
        <fullName evidence="8">Tryptophanyl-tRNA synthetase</fullName>
        <shortName evidence="8">TrpRS</shortName>
    </alternativeName>
</protein>
<comment type="catalytic activity">
    <reaction evidence="7 8">
        <text>tRNA(Trp) + L-tryptophan + ATP = L-tryptophyl-tRNA(Trp) + AMP + diphosphate + H(+)</text>
        <dbReference type="Rhea" id="RHEA:24080"/>
        <dbReference type="Rhea" id="RHEA-COMP:9671"/>
        <dbReference type="Rhea" id="RHEA-COMP:9705"/>
        <dbReference type="ChEBI" id="CHEBI:15378"/>
        <dbReference type="ChEBI" id="CHEBI:30616"/>
        <dbReference type="ChEBI" id="CHEBI:33019"/>
        <dbReference type="ChEBI" id="CHEBI:57912"/>
        <dbReference type="ChEBI" id="CHEBI:78442"/>
        <dbReference type="ChEBI" id="CHEBI:78535"/>
        <dbReference type="ChEBI" id="CHEBI:456215"/>
        <dbReference type="EC" id="6.1.1.2"/>
    </reaction>
</comment>
<keyword evidence="4 8" id="KW-0067">ATP-binding</keyword>
<reference evidence="10 11" key="1">
    <citation type="submission" date="2013-04" db="EMBL/GenBank/DDBJ databases">
        <title>The Genome Sequence of Parabacteroides gordonii DSM 23371.</title>
        <authorList>
            <consortium name="The Broad Institute Genomics Platform"/>
            <person name="Earl A."/>
            <person name="Ward D."/>
            <person name="Feldgarden M."/>
            <person name="Gevers D."/>
            <person name="Martens E."/>
            <person name="Sakamoto M."/>
            <person name="Benno Y."/>
            <person name="Suzuki N."/>
            <person name="Matsunaga N."/>
            <person name="Koshihara K."/>
            <person name="Seki M."/>
            <person name="Komiya H."/>
            <person name="Walker B."/>
            <person name="Young S."/>
            <person name="Zeng Q."/>
            <person name="Gargeya S."/>
            <person name="Fitzgerald M."/>
            <person name="Haas B."/>
            <person name="Abouelleil A."/>
            <person name="Allen A.W."/>
            <person name="Alvarado L."/>
            <person name="Arachchi H.M."/>
            <person name="Berlin A.M."/>
            <person name="Chapman S.B."/>
            <person name="Gainer-Dewar J."/>
            <person name="Goldberg J."/>
            <person name="Griggs A."/>
            <person name="Gujja S."/>
            <person name="Hansen M."/>
            <person name="Howarth C."/>
            <person name="Imamovic A."/>
            <person name="Ireland A."/>
            <person name="Larimer J."/>
            <person name="McCowan C."/>
            <person name="Murphy C."/>
            <person name="Pearson M."/>
            <person name="Poon T.W."/>
            <person name="Priest M."/>
            <person name="Roberts A."/>
            <person name="Saif S."/>
            <person name="Shea T."/>
            <person name="Sisk P."/>
            <person name="Sykes S."/>
            <person name="Wortman J."/>
            <person name="Nusbaum C."/>
            <person name="Birren B."/>
        </authorList>
    </citation>
    <scope>NUCLEOTIDE SEQUENCE [LARGE SCALE GENOMIC DNA]</scope>
    <source>
        <strain evidence="10 11">MS-1</strain>
    </source>
</reference>
<feature type="binding site" evidence="8">
    <location>
        <begin position="17"/>
        <end position="18"/>
    </location>
    <ligand>
        <name>ATP</name>
        <dbReference type="ChEBI" id="CHEBI:30616"/>
    </ligand>
</feature>
<dbReference type="SUPFAM" id="SSF52374">
    <property type="entry name" value="Nucleotidylyl transferase"/>
    <property type="match status" value="1"/>
</dbReference>
<dbReference type="PANTHER" id="PTHR43766:SF1">
    <property type="entry name" value="TRYPTOPHAN--TRNA LIGASE, MITOCHONDRIAL"/>
    <property type="match status" value="1"/>
</dbReference>
<evidence type="ECO:0000313" key="10">
    <source>
        <dbReference type="EMBL" id="KKB54998.1"/>
    </source>
</evidence>
<comment type="subunit">
    <text evidence="8">Homodimer.</text>
</comment>
<dbReference type="GO" id="GO:0005829">
    <property type="term" value="C:cytosol"/>
    <property type="evidence" value="ECO:0007669"/>
    <property type="project" value="TreeGrafter"/>
</dbReference>
<comment type="similarity">
    <text evidence="1 8 9">Belongs to the class-I aminoacyl-tRNA synthetase family.</text>
</comment>
<dbReference type="HOGENOM" id="CLU_029244_0_0_10"/>
<dbReference type="PROSITE" id="PS00178">
    <property type="entry name" value="AA_TRNA_LIGASE_I"/>
    <property type="match status" value="1"/>
</dbReference>
<feature type="short sequence motif" description="'HIGH' region" evidence="8">
    <location>
        <begin position="10"/>
        <end position="18"/>
    </location>
</feature>
<comment type="function">
    <text evidence="8">Catalyzes the attachment of tryptophan to tRNA(Trp).</text>
</comment>
<feature type="binding site" evidence="8">
    <location>
        <position position="155"/>
    </location>
    <ligand>
        <name>L-tryptophan</name>
        <dbReference type="ChEBI" id="CHEBI:57912"/>
    </ligand>
</feature>
<gene>
    <name evidence="8" type="primary">trpS</name>
    <name evidence="10" type="ORF">HMPREF1536_02451</name>
</gene>
<dbReference type="Pfam" id="PF00579">
    <property type="entry name" value="tRNA-synt_1b"/>
    <property type="match status" value="1"/>
</dbReference>
<dbReference type="InterPro" id="IPR002306">
    <property type="entry name" value="Trp-tRNA-ligase"/>
</dbReference>
<dbReference type="Gene3D" id="1.10.240.10">
    <property type="entry name" value="Tyrosyl-Transfer RNA Synthetase"/>
    <property type="match status" value="1"/>
</dbReference>
<evidence type="ECO:0000256" key="3">
    <source>
        <dbReference type="ARBA" id="ARBA00022741"/>
    </source>
</evidence>
<dbReference type="GO" id="GO:0006436">
    <property type="term" value="P:tryptophanyl-tRNA aminoacylation"/>
    <property type="evidence" value="ECO:0007669"/>
    <property type="project" value="UniProtKB-UniRule"/>
</dbReference>
<dbReference type="FunFam" id="1.10.240.10:FF:000005">
    <property type="entry name" value="Tryptophan--tRNA ligase"/>
    <property type="match status" value="1"/>
</dbReference>
<feature type="short sequence motif" description="'KMSKS' region" evidence="8">
    <location>
        <begin position="216"/>
        <end position="220"/>
    </location>
</feature>
<dbReference type="PANTHER" id="PTHR43766">
    <property type="entry name" value="TRYPTOPHAN--TRNA LIGASE, MITOCHONDRIAL"/>
    <property type="match status" value="1"/>
</dbReference>
<proteinExistence type="inferred from homology"/>
<keyword evidence="11" id="KW-1185">Reference proteome</keyword>
<dbReference type="CDD" id="cd00806">
    <property type="entry name" value="TrpRS_core"/>
    <property type="match status" value="1"/>
</dbReference>
<evidence type="ECO:0000256" key="9">
    <source>
        <dbReference type="RuleBase" id="RU363036"/>
    </source>
</evidence>
<dbReference type="InterPro" id="IPR014729">
    <property type="entry name" value="Rossmann-like_a/b/a_fold"/>
</dbReference>
<dbReference type="RefSeq" id="WP_028729954.1">
    <property type="nucleotide sequence ID" value="NZ_KE386764.1"/>
</dbReference>
<dbReference type="PRINTS" id="PR01039">
    <property type="entry name" value="TRNASYNTHTRP"/>
</dbReference>
<dbReference type="EC" id="6.1.1.2" evidence="8"/>
<dbReference type="GO" id="GO:0004830">
    <property type="term" value="F:tryptophan-tRNA ligase activity"/>
    <property type="evidence" value="ECO:0007669"/>
    <property type="project" value="UniProtKB-UniRule"/>
</dbReference>
<organism evidence="10 11">
    <name type="scientific">Parabacteroides gordonii MS-1 = DSM 23371</name>
    <dbReference type="NCBI Taxonomy" id="1203610"/>
    <lineage>
        <taxon>Bacteria</taxon>
        <taxon>Pseudomonadati</taxon>
        <taxon>Bacteroidota</taxon>
        <taxon>Bacteroidia</taxon>
        <taxon>Bacteroidales</taxon>
        <taxon>Tannerellaceae</taxon>
        <taxon>Parabacteroides</taxon>
    </lineage>
</organism>
<keyword evidence="6 8" id="KW-0030">Aminoacyl-tRNA synthetase</keyword>
<dbReference type="InterPro" id="IPR024109">
    <property type="entry name" value="Trp-tRNA-ligase_bac-type"/>
</dbReference>
<evidence type="ECO:0000256" key="8">
    <source>
        <dbReference type="HAMAP-Rule" id="MF_00140"/>
    </source>
</evidence>
<dbReference type="InterPro" id="IPR050203">
    <property type="entry name" value="Trp-tRNA_synthetase"/>
</dbReference>
<evidence type="ECO:0000256" key="6">
    <source>
        <dbReference type="ARBA" id="ARBA00023146"/>
    </source>
</evidence>
<dbReference type="NCBIfam" id="TIGR00233">
    <property type="entry name" value="trpS"/>
    <property type="match status" value="1"/>
</dbReference>
<keyword evidence="2 8" id="KW-0436">Ligase</keyword>
<dbReference type="AlphaFoldDB" id="A0A0F5JB88"/>
<evidence type="ECO:0000256" key="5">
    <source>
        <dbReference type="ARBA" id="ARBA00022917"/>
    </source>
</evidence>
<dbReference type="Gene3D" id="3.40.50.620">
    <property type="entry name" value="HUPs"/>
    <property type="match status" value="1"/>
</dbReference>